<comment type="caution">
    <text evidence="2">The sequence shown here is derived from an EMBL/GenBank/DDBJ whole genome shotgun (WGS) entry which is preliminary data.</text>
</comment>
<dbReference type="EMBL" id="JARKIE010000003">
    <property type="protein sequence ID" value="KAJ7708647.1"/>
    <property type="molecule type" value="Genomic_DNA"/>
</dbReference>
<proteinExistence type="predicted"/>
<sequence>MGGVNNGLGLDSSQSLKVNGMMNRDDPLALGETDFQEGEQLMAWFSDEEDDAT</sequence>
<organism evidence="2 3">
    <name type="scientific">Mycena rosella</name>
    <name type="common">Pink bonnet</name>
    <name type="synonym">Agaricus rosellus</name>
    <dbReference type="NCBI Taxonomy" id="1033263"/>
    <lineage>
        <taxon>Eukaryota</taxon>
        <taxon>Fungi</taxon>
        <taxon>Dikarya</taxon>
        <taxon>Basidiomycota</taxon>
        <taxon>Agaricomycotina</taxon>
        <taxon>Agaricomycetes</taxon>
        <taxon>Agaricomycetidae</taxon>
        <taxon>Agaricales</taxon>
        <taxon>Marasmiineae</taxon>
        <taxon>Mycenaceae</taxon>
        <taxon>Mycena</taxon>
    </lineage>
</organism>
<reference evidence="2" key="1">
    <citation type="submission" date="2023-03" db="EMBL/GenBank/DDBJ databases">
        <title>Massive genome expansion in bonnet fungi (Mycena s.s.) driven by repeated elements and novel gene families across ecological guilds.</title>
        <authorList>
            <consortium name="Lawrence Berkeley National Laboratory"/>
            <person name="Harder C.B."/>
            <person name="Miyauchi S."/>
            <person name="Viragh M."/>
            <person name="Kuo A."/>
            <person name="Thoen E."/>
            <person name="Andreopoulos B."/>
            <person name="Lu D."/>
            <person name="Skrede I."/>
            <person name="Drula E."/>
            <person name="Henrissat B."/>
            <person name="Morin E."/>
            <person name="Kohler A."/>
            <person name="Barry K."/>
            <person name="LaButti K."/>
            <person name="Morin E."/>
            <person name="Salamov A."/>
            <person name="Lipzen A."/>
            <person name="Mereny Z."/>
            <person name="Hegedus B."/>
            <person name="Baldrian P."/>
            <person name="Stursova M."/>
            <person name="Weitz H."/>
            <person name="Taylor A."/>
            <person name="Grigoriev I.V."/>
            <person name="Nagy L.G."/>
            <person name="Martin F."/>
            <person name="Kauserud H."/>
        </authorList>
    </citation>
    <scope>NUCLEOTIDE SEQUENCE</scope>
    <source>
        <strain evidence="2">CBHHK067</strain>
    </source>
</reference>
<keyword evidence="3" id="KW-1185">Reference proteome</keyword>
<accession>A0AAD7MB12</accession>
<gene>
    <name evidence="2" type="ORF">B0H17DRAFT_1191163</name>
</gene>
<dbReference type="AlphaFoldDB" id="A0AAD7MB12"/>
<evidence type="ECO:0000313" key="3">
    <source>
        <dbReference type="Proteomes" id="UP001221757"/>
    </source>
</evidence>
<feature type="region of interest" description="Disordered" evidence="1">
    <location>
        <begin position="1"/>
        <end position="29"/>
    </location>
</feature>
<name>A0AAD7MB12_MYCRO</name>
<evidence type="ECO:0000313" key="2">
    <source>
        <dbReference type="EMBL" id="KAJ7708647.1"/>
    </source>
</evidence>
<evidence type="ECO:0000256" key="1">
    <source>
        <dbReference type="SAM" id="MobiDB-lite"/>
    </source>
</evidence>
<protein>
    <submittedName>
        <fullName evidence="2">Uncharacterized protein</fullName>
    </submittedName>
</protein>
<dbReference type="Proteomes" id="UP001221757">
    <property type="component" value="Unassembled WGS sequence"/>
</dbReference>